<feature type="region of interest" description="Disordered" evidence="1">
    <location>
        <begin position="55"/>
        <end position="74"/>
    </location>
</feature>
<evidence type="ECO:0000256" key="1">
    <source>
        <dbReference type="SAM" id="MobiDB-lite"/>
    </source>
</evidence>
<evidence type="ECO:0000313" key="2">
    <source>
        <dbReference type="EMBL" id="KAK1940724.1"/>
    </source>
</evidence>
<proteinExistence type="predicted"/>
<accession>A0AAD9GL42</accession>
<keyword evidence="3" id="KW-1185">Reference proteome</keyword>
<organism evidence="2 3">
    <name type="scientific">Phytophthora citrophthora</name>
    <dbReference type="NCBI Taxonomy" id="4793"/>
    <lineage>
        <taxon>Eukaryota</taxon>
        <taxon>Sar</taxon>
        <taxon>Stramenopiles</taxon>
        <taxon>Oomycota</taxon>
        <taxon>Peronosporomycetes</taxon>
        <taxon>Peronosporales</taxon>
        <taxon>Peronosporaceae</taxon>
        <taxon>Phytophthora</taxon>
    </lineage>
</organism>
<name>A0AAD9GL42_9STRA</name>
<sequence>MVTPALEHDVLTARSRGNRYLNCPGLDARLALKQLPTCDHRWRFRMKTSMVTANATALGGQRSSSSDGGSAMMA</sequence>
<feature type="compositionally biased region" description="Low complexity" evidence="1">
    <location>
        <begin position="59"/>
        <end position="74"/>
    </location>
</feature>
<comment type="caution">
    <text evidence="2">The sequence shown here is derived from an EMBL/GenBank/DDBJ whole genome shotgun (WGS) entry which is preliminary data.</text>
</comment>
<dbReference type="AlphaFoldDB" id="A0AAD9GL42"/>
<dbReference type="Proteomes" id="UP001259832">
    <property type="component" value="Unassembled WGS sequence"/>
</dbReference>
<protein>
    <submittedName>
        <fullName evidence="2">Uncharacterized protein</fullName>
    </submittedName>
</protein>
<gene>
    <name evidence="2" type="ORF">P3T76_008175</name>
</gene>
<dbReference type="EMBL" id="JASMQC010000014">
    <property type="protein sequence ID" value="KAK1940724.1"/>
    <property type="molecule type" value="Genomic_DNA"/>
</dbReference>
<evidence type="ECO:0000313" key="3">
    <source>
        <dbReference type="Proteomes" id="UP001259832"/>
    </source>
</evidence>
<reference evidence="2" key="1">
    <citation type="submission" date="2023-08" db="EMBL/GenBank/DDBJ databases">
        <title>Reference Genome Resource for the Citrus Pathogen Phytophthora citrophthora.</title>
        <authorList>
            <person name="Moller H."/>
            <person name="Coetzee B."/>
            <person name="Rose L.J."/>
            <person name="Van Niekerk J.M."/>
        </authorList>
    </citation>
    <scope>NUCLEOTIDE SEQUENCE</scope>
    <source>
        <strain evidence="2">STE-U-9442</strain>
    </source>
</reference>